<dbReference type="PANTHER" id="PTHR38165">
    <property type="match status" value="1"/>
</dbReference>
<dbReference type="InterPro" id="IPR037398">
    <property type="entry name" value="Glyco_hydro_64_fam"/>
</dbReference>
<dbReference type="Gene3D" id="2.60.110.10">
    <property type="entry name" value="Thaumatin"/>
    <property type="match status" value="1"/>
</dbReference>
<reference evidence="3 4" key="1">
    <citation type="journal article" date="2016" name="PLoS Pathog.">
        <title>Biosynthesis of antibiotic leucinostatins in bio-control fungus Purpureocillium lilacinum and their inhibition on phytophthora revealed by genome mining.</title>
        <authorList>
            <person name="Wang G."/>
            <person name="Liu Z."/>
            <person name="Lin R."/>
            <person name="Li E."/>
            <person name="Mao Z."/>
            <person name="Ling J."/>
            <person name="Yang Y."/>
            <person name="Yin W.B."/>
            <person name="Xie B."/>
        </authorList>
    </citation>
    <scope>NUCLEOTIDE SEQUENCE [LARGE SCALE GENOMIC DNA]</scope>
    <source>
        <strain evidence="3">170</strain>
    </source>
</reference>
<dbReference type="OrthoDB" id="10058186at2759"/>
<dbReference type="InterPro" id="IPR037176">
    <property type="entry name" value="Osmotin/thaumatin-like_sf"/>
</dbReference>
<dbReference type="PANTHER" id="PTHR38165:SF1">
    <property type="entry name" value="GLUCANASE B"/>
    <property type="match status" value="1"/>
</dbReference>
<dbReference type="InterPro" id="IPR032477">
    <property type="entry name" value="Glyco_hydro_64"/>
</dbReference>
<feature type="domain" description="GH64" evidence="2">
    <location>
        <begin position="70"/>
        <end position="443"/>
    </location>
</feature>
<name>A0A179FKR7_METCM</name>
<accession>A0A179FKR7</accession>
<dbReference type="PROSITE" id="PS52006">
    <property type="entry name" value="GH64"/>
    <property type="match status" value="1"/>
</dbReference>
<organism evidence="3 4">
    <name type="scientific">Pochonia chlamydosporia 170</name>
    <dbReference type="NCBI Taxonomy" id="1380566"/>
    <lineage>
        <taxon>Eukaryota</taxon>
        <taxon>Fungi</taxon>
        <taxon>Dikarya</taxon>
        <taxon>Ascomycota</taxon>
        <taxon>Pezizomycotina</taxon>
        <taxon>Sordariomycetes</taxon>
        <taxon>Hypocreomycetidae</taxon>
        <taxon>Hypocreales</taxon>
        <taxon>Clavicipitaceae</taxon>
        <taxon>Pochonia</taxon>
    </lineage>
</organism>
<dbReference type="RefSeq" id="XP_018143312.1">
    <property type="nucleotide sequence ID" value="XM_018286609.1"/>
</dbReference>
<dbReference type="AlphaFoldDB" id="A0A179FKR7"/>
<keyword evidence="1" id="KW-0732">Signal</keyword>
<proteinExistence type="predicted"/>
<evidence type="ECO:0000313" key="4">
    <source>
        <dbReference type="Proteomes" id="UP000078397"/>
    </source>
</evidence>
<dbReference type="STRING" id="1380566.A0A179FKR7"/>
<dbReference type="GO" id="GO:0016787">
    <property type="term" value="F:hydrolase activity"/>
    <property type="evidence" value="ECO:0007669"/>
    <property type="project" value="UniProtKB-KW"/>
</dbReference>
<dbReference type="InterPro" id="IPR042517">
    <property type="entry name" value="Glyco_hydro_64_N_2"/>
</dbReference>
<gene>
    <name evidence="3" type="ORF">VFPPC_07804</name>
</gene>
<protein>
    <submittedName>
        <fullName evidence="3">Glycoside hydrolase family 64</fullName>
    </submittedName>
</protein>
<evidence type="ECO:0000259" key="2">
    <source>
        <dbReference type="PROSITE" id="PS52006"/>
    </source>
</evidence>
<feature type="chain" id="PRO_5008101796" evidence="1">
    <location>
        <begin position="17"/>
        <end position="450"/>
    </location>
</feature>
<keyword evidence="4" id="KW-1185">Reference proteome</keyword>
<dbReference type="Gene3D" id="3.30.920.50">
    <property type="entry name" value="Beta-1,3-glucanase, C-terminal domain"/>
    <property type="match status" value="1"/>
</dbReference>
<dbReference type="Pfam" id="PF16483">
    <property type="entry name" value="Glyco_hydro_64"/>
    <property type="match status" value="1"/>
</dbReference>
<dbReference type="Proteomes" id="UP000078397">
    <property type="component" value="Unassembled WGS sequence"/>
</dbReference>
<evidence type="ECO:0000313" key="3">
    <source>
        <dbReference type="EMBL" id="OAQ66225.1"/>
    </source>
</evidence>
<comment type="caution">
    <text evidence="3">The sequence shown here is derived from an EMBL/GenBank/DDBJ whole genome shotgun (WGS) entry which is preliminary data.</text>
</comment>
<feature type="signal peptide" evidence="1">
    <location>
        <begin position="1"/>
        <end position="16"/>
    </location>
</feature>
<dbReference type="CDD" id="cd09220">
    <property type="entry name" value="GH64-GluB-like"/>
    <property type="match status" value="1"/>
</dbReference>
<keyword evidence="3" id="KW-0378">Hydrolase</keyword>
<dbReference type="EMBL" id="LSBJ02000004">
    <property type="protein sequence ID" value="OAQ66225.1"/>
    <property type="molecule type" value="Genomic_DNA"/>
</dbReference>
<dbReference type="GeneID" id="28850603"/>
<sequence length="450" mass="47956">MRVLSLITVLLGAASATPSPLLARAVDEGFTIANAGGAEDVVIGKENMLNGTYHSDETATVSEADFGVAAAKLPFNLVNNFGGGAVKAYIAGLDGNGKVVFVKSDGSLLYPSSRGSAVPVEINNNDIAINLPGRGQTFKISLPIPIHSGRVYFAAGQLKFFMVKIPGGDGLVQPSVANLKDPSVETNWGFVEFTYTKEGAIYANISYVDFVGFILSMSLSAKDGTPKQLTKGLDSNAVTAICNGLSAQSKKDGRNWKAMCIANKSGAPIRVLSPQNYNVVKPADFKNYWQGYVDKVWSKYSSSPLVIDTQMSAKKVNCRVKGAQMSCDGDNKPYNKPTAGDIWGCDSGTFGKTGGENQVHLAVIARLCAAFHRSTLLVKDGNVQPKLKASGYYKEEPTNHYSRLVHLHEVDGKGYAFPYDDVNPDGENASGVVSSGRPDTLTVYFGAPPK</sequence>
<evidence type="ECO:0000256" key="1">
    <source>
        <dbReference type="SAM" id="SignalP"/>
    </source>
</evidence>
<dbReference type="KEGG" id="pchm:VFPPC_07804"/>